<gene>
    <name evidence="3" type="ORF">HW347_19350</name>
</gene>
<evidence type="ECO:0000259" key="2">
    <source>
        <dbReference type="SMART" id="SM00014"/>
    </source>
</evidence>
<organism evidence="3 4">
    <name type="scientific">Zobellia barbeyronii</name>
    <dbReference type="NCBI Taxonomy" id="2748009"/>
    <lineage>
        <taxon>Bacteria</taxon>
        <taxon>Pseudomonadati</taxon>
        <taxon>Bacteroidota</taxon>
        <taxon>Flavobacteriia</taxon>
        <taxon>Flavobacteriales</taxon>
        <taxon>Flavobacteriaceae</taxon>
        <taxon>Zobellia</taxon>
    </lineage>
</organism>
<feature type="transmembrane region" description="Helical" evidence="1">
    <location>
        <begin position="27"/>
        <end position="49"/>
    </location>
</feature>
<feature type="transmembrane region" description="Helical" evidence="1">
    <location>
        <begin position="108"/>
        <end position="129"/>
    </location>
</feature>
<protein>
    <submittedName>
        <fullName evidence="3">Phosphatase PAP2 family protein</fullName>
    </submittedName>
</protein>
<accession>A0ABS5WKF4</accession>
<dbReference type="SMART" id="SM00014">
    <property type="entry name" value="acidPPc"/>
    <property type="match status" value="1"/>
</dbReference>
<feature type="transmembrane region" description="Helical" evidence="1">
    <location>
        <begin position="136"/>
        <end position="156"/>
    </location>
</feature>
<dbReference type="InterPro" id="IPR036938">
    <property type="entry name" value="PAP2/HPO_sf"/>
</dbReference>
<evidence type="ECO:0000256" key="1">
    <source>
        <dbReference type="SAM" id="Phobius"/>
    </source>
</evidence>
<sequence length="193" mass="22239">MWQELIQQDKELFLFLNNLGTSDWDGFWLFISDKFSAIPLYAALLFLAYKTYGLKKTLVLLVTVVLLIVVTDQLGNFFKYGVQRLRPCHDPDLDGLVRLVKSSCGGKFGYFSAHAANSFAVAFFFTLVLKHKYAYIGFFLMSWALLVAYSRIYLGVHFPLDVLTGLLIGLFFSWLFSKLYIFAIEKYLYDIEP</sequence>
<keyword evidence="1" id="KW-0812">Transmembrane</keyword>
<evidence type="ECO:0000313" key="3">
    <source>
        <dbReference type="EMBL" id="MBT2163436.1"/>
    </source>
</evidence>
<proteinExistence type="predicted"/>
<dbReference type="PANTHER" id="PTHR14969:SF13">
    <property type="entry name" value="AT30094P"/>
    <property type="match status" value="1"/>
</dbReference>
<feature type="domain" description="Phosphatidic acid phosphatase type 2/haloperoxidase" evidence="2">
    <location>
        <begin position="60"/>
        <end position="177"/>
    </location>
</feature>
<dbReference type="Gene3D" id="1.20.144.10">
    <property type="entry name" value="Phosphatidic acid phosphatase type 2/haloperoxidase"/>
    <property type="match status" value="1"/>
</dbReference>
<dbReference type="InterPro" id="IPR000326">
    <property type="entry name" value="PAP2/HPO"/>
</dbReference>
<dbReference type="Pfam" id="PF01569">
    <property type="entry name" value="PAP2"/>
    <property type="match status" value="1"/>
</dbReference>
<keyword evidence="1" id="KW-0472">Membrane</keyword>
<dbReference type="RefSeq" id="WP_214613382.1">
    <property type="nucleotide sequence ID" value="NZ_JACATN010000007.1"/>
</dbReference>
<keyword evidence="4" id="KW-1185">Reference proteome</keyword>
<dbReference type="Proteomes" id="UP000740413">
    <property type="component" value="Unassembled WGS sequence"/>
</dbReference>
<comment type="caution">
    <text evidence="3">The sequence shown here is derived from an EMBL/GenBank/DDBJ whole genome shotgun (WGS) entry which is preliminary data.</text>
</comment>
<reference evidence="4" key="2">
    <citation type="submission" date="2023-07" db="EMBL/GenBank/DDBJ databases">
        <title>Zobellia barbeyronii sp. nov., a new marine flavobacterium, isolated from green and red algae.</title>
        <authorList>
            <person name="Nedashkovskaya O.I."/>
            <person name="Otstavnykh N."/>
            <person name="Zhukova N."/>
            <person name="Guzev K."/>
            <person name="Chausova V."/>
            <person name="Tekutyeva L."/>
            <person name="Mikhailov V."/>
            <person name="Isaeva M."/>
        </authorList>
    </citation>
    <scope>NUCLEOTIDE SEQUENCE [LARGE SCALE GENOMIC DNA]</scope>
    <source>
        <strain evidence="4">KMM 6746</strain>
    </source>
</reference>
<dbReference type="PANTHER" id="PTHR14969">
    <property type="entry name" value="SPHINGOSINE-1-PHOSPHATE PHOSPHOHYDROLASE"/>
    <property type="match status" value="1"/>
</dbReference>
<dbReference type="SUPFAM" id="SSF48317">
    <property type="entry name" value="Acid phosphatase/Vanadium-dependent haloperoxidase"/>
    <property type="match status" value="1"/>
</dbReference>
<feature type="transmembrane region" description="Helical" evidence="1">
    <location>
        <begin position="162"/>
        <end position="183"/>
    </location>
</feature>
<name>A0ABS5WKF4_9FLAO</name>
<dbReference type="EMBL" id="JACATN010000007">
    <property type="protein sequence ID" value="MBT2163436.1"/>
    <property type="molecule type" value="Genomic_DNA"/>
</dbReference>
<evidence type="ECO:0000313" key="4">
    <source>
        <dbReference type="Proteomes" id="UP000740413"/>
    </source>
</evidence>
<keyword evidence="1" id="KW-1133">Transmembrane helix</keyword>
<reference evidence="3 4" key="1">
    <citation type="submission" date="2020-06" db="EMBL/GenBank/DDBJ databases">
        <authorList>
            <person name="Isaeva M.P."/>
            <person name="Chernysheva N.Y."/>
        </authorList>
    </citation>
    <scope>NUCLEOTIDE SEQUENCE [LARGE SCALE GENOMIC DNA]</scope>
    <source>
        <strain evidence="3 4">KMM 6746</strain>
    </source>
</reference>
<feature type="transmembrane region" description="Helical" evidence="1">
    <location>
        <begin position="58"/>
        <end position="78"/>
    </location>
</feature>